<keyword evidence="4" id="KW-1185">Reference proteome</keyword>
<dbReference type="SUPFAM" id="SSF63829">
    <property type="entry name" value="Calcium-dependent phosphotriesterase"/>
    <property type="match status" value="1"/>
</dbReference>
<sequence>MSQLIQATASRNLSSPARLAGLVAAGALLLTSCAAPDASDTSPSPSAVSTTPAPTIVLPGATSAEGIAAAEGDTFFAGDLVAGDIFRGDLGDRRAERFIDVPSGRMAVGMKADQAHSLLAVAGGTTGQGYFYDTGSGKTIATLQLAKAKESFINDVVLTPAGAWFTNSRKGELYVVPISDDGKPGEARTVKLTGPAAEVRDGFNLNGIAATDDGRTLIVAHTNNQAVYTVDPETGASKKISGLDLPYVDGLVLQDRQLWAVQNFKNQVSRIRLDADLGSGAVEQVITSGQFQTPTTAALIGAKLLVVNAKFDTGNPPTAKTYEVVIVDAE</sequence>
<reference evidence="3" key="1">
    <citation type="submission" date="2022-01" db="EMBL/GenBank/DDBJ databases">
        <authorList>
            <person name="Jo J.-H."/>
            <person name="Im W.-T."/>
        </authorList>
    </citation>
    <scope>NUCLEOTIDE SEQUENCE</scope>
    <source>
        <strain evidence="3">I2-34</strain>
    </source>
</reference>
<dbReference type="InterPro" id="IPR013658">
    <property type="entry name" value="SGL"/>
</dbReference>
<proteinExistence type="predicted"/>
<feature type="domain" description="SMP-30/Gluconolactonase/LRE-like region" evidence="2">
    <location>
        <begin position="65"/>
        <end position="303"/>
    </location>
</feature>
<dbReference type="EMBL" id="JAKLTQ010000003">
    <property type="protein sequence ID" value="MCG2621676.1"/>
    <property type="molecule type" value="Genomic_DNA"/>
</dbReference>
<gene>
    <name evidence="3" type="ORF">LVY72_07070</name>
</gene>
<comment type="caution">
    <text evidence="3">The sequence shown here is derived from an EMBL/GenBank/DDBJ whole genome shotgun (WGS) entry which is preliminary data.</text>
</comment>
<dbReference type="Proteomes" id="UP001165368">
    <property type="component" value="Unassembled WGS sequence"/>
</dbReference>
<dbReference type="Gene3D" id="2.120.10.30">
    <property type="entry name" value="TolB, C-terminal domain"/>
    <property type="match status" value="1"/>
</dbReference>
<feature type="chain" id="PRO_5046938922" evidence="1">
    <location>
        <begin position="35"/>
        <end position="330"/>
    </location>
</feature>
<feature type="signal peptide" evidence="1">
    <location>
        <begin position="1"/>
        <end position="34"/>
    </location>
</feature>
<evidence type="ECO:0000259" key="2">
    <source>
        <dbReference type="Pfam" id="PF08450"/>
    </source>
</evidence>
<accession>A0ABS9L4R8</accession>
<evidence type="ECO:0000256" key="1">
    <source>
        <dbReference type="SAM" id="SignalP"/>
    </source>
</evidence>
<dbReference type="InterPro" id="IPR011042">
    <property type="entry name" value="6-blade_b-propeller_TolB-like"/>
</dbReference>
<keyword evidence="1" id="KW-0732">Signal</keyword>
<dbReference type="Pfam" id="PF08450">
    <property type="entry name" value="SGL"/>
    <property type="match status" value="1"/>
</dbReference>
<evidence type="ECO:0000313" key="3">
    <source>
        <dbReference type="EMBL" id="MCG2621676.1"/>
    </source>
</evidence>
<name>A0ABS9L4R8_9MICC</name>
<protein>
    <submittedName>
        <fullName evidence="3">SMP-30/gluconolactonase/LRE family protein</fullName>
    </submittedName>
</protein>
<evidence type="ECO:0000313" key="4">
    <source>
        <dbReference type="Proteomes" id="UP001165368"/>
    </source>
</evidence>
<dbReference type="RefSeq" id="WP_237819116.1">
    <property type="nucleotide sequence ID" value="NZ_JAKLTQ010000003.1"/>
</dbReference>
<organism evidence="3 4">
    <name type="scientific">Arthrobacter hankyongi</name>
    <dbReference type="NCBI Taxonomy" id="2904801"/>
    <lineage>
        <taxon>Bacteria</taxon>
        <taxon>Bacillati</taxon>
        <taxon>Actinomycetota</taxon>
        <taxon>Actinomycetes</taxon>
        <taxon>Micrococcales</taxon>
        <taxon>Micrococcaceae</taxon>
        <taxon>Arthrobacter</taxon>
    </lineage>
</organism>